<sequence length="51" mass="5802">MSLIMFRCGDIIKSIGLKLITIALDPDKQRFIFRIQILKSIIDQPNSKGIV</sequence>
<name>A0A8S3AAH8_9BILA</name>
<dbReference type="EMBL" id="CAJOBJ010126583">
    <property type="protein sequence ID" value="CAF4702336.1"/>
    <property type="molecule type" value="Genomic_DNA"/>
</dbReference>
<accession>A0A8S3AAH8</accession>
<feature type="non-terminal residue" evidence="2">
    <location>
        <position position="51"/>
    </location>
</feature>
<comment type="caution">
    <text evidence="2">The sequence shown here is derived from an EMBL/GenBank/DDBJ whole genome shotgun (WGS) entry which is preliminary data.</text>
</comment>
<organism evidence="2 3">
    <name type="scientific">Rotaria magnacalcarata</name>
    <dbReference type="NCBI Taxonomy" id="392030"/>
    <lineage>
        <taxon>Eukaryota</taxon>
        <taxon>Metazoa</taxon>
        <taxon>Spiralia</taxon>
        <taxon>Gnathifera</taxon>
        <taxon>Rotifera</taxon>
        <taxon>Eurotatoria</taxon>
        <taxon>Bdelloidea</taxon>
        <taxon>Philodinida</taxon>
        <taxon>Philodinidae</taxon>
        <taxon>Rotaria</taxon>
    </lineage>
</organism>
<reference evidence="2" key="1">
    <citation type="submission" date="2021-02" db="EMBL/GenBank/DDBJ databases">
        <authorList>
            <person name="Nowell W R."/>
        </authorList>
    </citation>
    <scope>NUCLEOTIDE SEQUENCE</scope>
</reference>
<dbReference type="Proteomes" id="UP000681967">
    <property type="component" value="Unassembled WGS sequence"/>
</dbReference>
<gene>
    <name evidence="2" type="ORF">BYL167_LOCUS44242</name>
    <name evidence="1" type="ORF">GIL414_LOCUS43120</name>
</gene>
<dbReference type="AlphaFoldDB" id="A0A8S3AAH8"/>
<dbReference type="Proteomes" id="UP000681720">
    <property type="component" value="Unassembled WGS sequence"/>
</dbReference>
<dbReference type="EMBL" id="CAJOBH010119677">
    <property type="protein sequence ID" value="CAF4704908.1"/>
    <property type="molecule type" value="Genomic_DNA"/>
</dbReference>
<evidence type="ECO:0000313" key="3">
    <source>
        <dbReference type="Proteomes" id="UP000681967"/>
    </source>
</evidence>
<protein>
    <submittedName>
        <fullName evidence="2">Uncharacterized protein</fullName>
    </submittedName>
</protein>
<proteinExistence type="predicted"/>
<evidence type="ECO:0000313" key="2">
    <source>
        <dbReference type="EMBL" id="CAF4704908.1"/>
    </source>
</evidence>
<evidence type="ECO:0000313" key="1">
    <source>
        <dbReference type="EMBL" id="CAF4702336.1"/>
    </source>
</evidence>